<dbReference type="Gene3D" id="1.20.5.340">
    <property type="match status" value="1"/>
</dbReference>
<name>A0A7Y6RQF9_STRSU</name>
<organism evidence="3 4">
    <name type="scientific">Streptococcus suis</name>
    <dbReference type="NCBI Taxonomy" id="1307"/>
    <lineage>
        <taxon>Bacteria</taxon>
        <taxon>Bacillati</taxon>
        <taxon>Bacillota</taxon>
        <taxon>Bacilli</taxon>
        <taxon>Lactobacillales</taxon>
        <taxon>Streptococcaceae</taxon>
        <taxon>Streptococcus</taxon>
    </lineage>
</organism>
<dbReference type="GO" id="GO:0032982">
    <property type="term" value="C:myosin filament"/>
    <property type="evidence" value="ECO:0007669"/>
    <property type="project" value="TreeGrafter"/>
</dbReference>
<dbReference type="RefSeq" id="WP_112493939.1">
    <property type="nucleotide sequence ID" value="NZ_CP025419.1"/>
</dbReference>
<dbReference type="Proteomes" id="UP000548355">
    <property type="component" value="Unassembled WGS sequence"/>
</dbReference>
<accession>A0A7Y6RQF9</accession>
<dbReference type="Pfam" id="PF07902">
    <property type="entry name" value="Gp58"/>
    <property type="match status" value="1"/>
</dbReference>
<dbReference type="PANTHER" id="PTHR45615:SF40">
    <property type="entry name" value="MYOSIN HEAVY CHAIN, NON-MUSCLE"/>
    <property type="match status" value="1"/>
</dbReference>
<dbReference type="GO" id="GO:0016460">
    <property type="term" value="C:myosin II complex"/>
    <property type="evidence" value="ECO:0007669"/>
    <property type="project" value="TreeGrafter"/>
</dbReference>
<sequence>MVHTVTFNQAMLAKDRVFAIRAGAYTSSDIKEASFNYGYISGDTLKPGGTVAGSAKLTFTSIITSFNKLDKVYPEIGLKVGDSFEWVAMGEYFVNDINIDRNRNTTELDLMDGMFKLNQPYISDLTYPAQIRDVIREICVKTGVELETDDLGFRAIQHHIQSKADKKDITFREVLSQAIQLLGFSAFFNRKGKLEIRGLTESNITITADNYFLHGLTKSELMYQIAGITCKKDKETLTVGLRTGRSLELENSFMIQNILDDLYYDLKEIKYYPFSLDWQGHLKLDVGQWITLKTNKNETFKVPVLSQSFNFKGGLKSKISADSKAGNDTQYSYKGFLGKRIEQMSTEIEAEVQQQLEYKDKEFDEKINKAKSEINDGIEQAQAEAERYADAIKQEIDTEIAQVNQSMQSQEQEHDREVANILSKTQSVESLANQAKADAANAIARANQVKTEAIADARAQVATVNQALNTAKTDLQNQVNAIDAKAVQAQRDITQAKYDLQSQASQLIAQATKQVELTKLTTETKKLADGTLTSLNELTKTVDKTTGDLTSVTNRTKVVEDSLAGVKTNYTQLNQTVNAQTGQIDSINRKTADLQSGIDGVTERFKSLKIGSRNYFKNSKSRKYYITSLTTQDVRTYIDEEFWQNDTRFVKDYVRVSFDIAFNPALQSNFTTTVHFSATPWYGAGITFKGGTTALQHFDLKFNLSDATKAYKTDNVFIRLTNTIPLNTAVSLENFNLYLSAVIEDYSQSNADFESKIAEYKRTADQNYAGLQSTVSTLDGKVTQNKTEANQTATQLSNRLTSLETYKDGESTRAQSYFEASKTETAKQLTAERTAIATNYVAKSTYTEDVRGTTQKLNEIKSTADTAKQNLATYQNTVDRKLEELTSSTQTLDGKINTASAKVDTVAGQIRTEIGTVEAKIPTEAGGRNYILKSQAEISSTGRWVSKPFNLSSDLLSNLSKIKTVTISCDVEGINVSALNSRKRYGLACSVEINGVVNYWEVWQTQDTTKKRISQTFTVPEGKVITKFHSPTLWIQAAGDIKVSNPKIEFGRVPTDHTLAPEDFANELSSVKTTITQTASGVEQLSTSLATTDNKVTTAEAKIRQLISDVSSKVSQTDYNTLTGRVDDAETAITQNATEISKRLTKTQVDKAITDKGFQTASQVDTAIAGKGYQTKSDVDNNITGRGYITSSALQPYALSTTVQNLVKETAGSFERQITETRGLIPSNAGTRNLLKGTKDLSGNDAKSFNTSDKYLDFNIARSRPTTGYSDTFSAYTTIPVTANDYIISFYAKSDVDGATLYCHFYNPNTTTKAESSTGYKSGSSDGLARVQVTTEWQRYWVKWSQSKTDTVKKVIIGRNNSADGIKIIEVAGVALYEGALNKGHFDAPEDLATVTALHNVNDTVDSHTRTIGAVGTTGSILDNVSKVTQTAAGLVQEVSGTNGLKTQVSTLAGSYAIKSLTKAGDVLGQINLNRDGSIKLDGSLVQITGKTYIQDGVISAAKIGDLDAGKIKTGTLDAARIKANSIDGSKLVFDQAFVNKMTANEALFKQLFAQSAFITSVQAVAVSAKQIAGGIAKALNGGMDVNFDESKINFYTNVAAIRRIYTGHPTQFIKFETEGNYSRTIIGSNRNGGEVFNSATFAGIVVENTNNINTEDNVRIYGDNTLLRHAQGDVGWNINSVTQRIVPANMNAESEIWSKHFVAPDKNSKPVRLDTAVAALWDIWNHIIYNNFEFNAALRTHIKARRDNWKFELNL</sequence>
<reference evidence="3 4" key="1">
    <citation type="submission" date="2020-06" db="EMBL/GenBank/DDBJ databases">
        <title>Pan-genome analysis of Streptococcus suis serotype 2 revealed genomic diversity among strains of different virulence.</title>
        <authorList>
            <person name="Guo G."/>
            <person name="Zhang W."/>
        </authorList>
    </citation>
    <scope>NUCLEOTIDE SEQUENCE [LARGE SCALE GENOMIC DNA]</scope>
    <source>
        <strain evidence="3 4">ZJ92091101</strain>
    </source>
</reference>
<dbReference type="GO" id="GO:0000146">
    <property type="term" value="F:microfilament motor activity"/>
    <property type="evidence" value="ECO:0007669"/>
    <property type="project" value="TreeGrafter"/>
</dbReference>
<proteinExistence type="predicted"/>
<comment type="caution">
    <text evidence="3">The sequence shown here is derived from an EMBL/GenBank/DDBJ whole genome shotgun (WGS) entry which is preliminary data.</text>
</comment>
<dbReference type="PANTHER" id="PTHR45615">
    <property type="entry name" value="MYOSIN HEAVY CHAIN, NON-MUSCLE"/>
    <property type="match status" value="1"/>
</dbReference>
<evidence type="ECO:0000256" key="1">
    <source>
        <dbReference type="SAM" id="Coils"/>
    </source>
</evidence>
<protein>
    <recommendedName>
        <fullName evidence="2">Gp58-like domain-containing protein</fullName>
    </recommendedName>
</protein>
<dbReference type="EMBL" id="JABXEU010000014">
    <property type="protein sequence ID" value="NVH36856.1"/>
    <property type="molecule type" value="Genomic_DNA"/>
</dbReference>
<evidence type="ECO:0000259" key="2">
    <source>
        <dbReference type="Pfam" id="PF07902"/>
    </source>
</evidence>
<evidence type="ECO:0000313" key="4">
    <source>
        <dbReference type="Proteomes" id="UP000548355"/>
    </source>
</evidence>
<dbReference type="GO" id="GO:0051015">
    <property type="term" value="F:actin filament binding"/>
    <property type="evidence" value="ECO:0007669"/>
    <property type="project" value="TreeGrafter"/>
</dbReference>
<keyword evidence="1" id="KW-0175">Coiled coil</keyword>
<feature type="coiled-coil region" evidence="1">
    <location>
        <begin position="857"/>
        <end position="884"/>
    </location>
</feature>
<dbReference type="InterPro" id="IPR012892">
    <property type="entry name" value="Gp58"/>
</dbReference>
<dbReference type="GO" id="GO:0005737">
    <property type="term" value="C:cytoplasm"/>
    <property type="evidence" value="ECO:0007669"/>
    <property type="project" value="TreeGrafter"/>
</dbReference>
<gene>
    <name evidence="3" type="ORF">HU146_06220</name>
</gene>
<feature type="coiled-coil region" evidence="1">
    <location>
        <begin position="371"/>
        <end position="492"/>
    </location>
</feature>
<feature type="domain" description="Gp58-like" evidence="2">
    <location>
        <begin position="1458"/>
        <end position="1678"/>
    </location>
</feature>
<evidence type="ECO:0000313" key="3">
    <source>
        <dbReference type="EMBL" id="NVH36856.1"/>
    </source>
</evidence>